<dbReference type="SUPFAM" id="SSF56935">
    <property type="entry name" value="Porins"/>
    <property type="match status" value="1"/>
</dbReference>
<keyword evidence="3" id="KW-0998">Cell outer membrane</keyword>
<reference evidence="5" key="1">
    <citation type="journal article" date="2019" name="Int. J. Syst. Evol. Microbiol.">
        <title>The Global Catalogue of Microorganisms (GCM) 10K type strain sequencing project: providing services to taxonomists for standard genome sequencing and annotation.</title>
        <authorList>
            <consortium name="The Broad Institute Genomics Platform"/>
            <consortium name="The Broad Institute Genome Sequencing Center for Infectious Disease"/>
            <person name="Wu L."/>
            <person name="Ma J."/>
        </authorList>
    </citation>
    <scope>NUCLEOTIDE SEQUENCE [LARGE SCALE GENOMIC DNA]</scope>
    <source>
        <strain evidence="5">JCM 19635</strain>
    </source>
</reference>
<organism evidence="4 5">
    <name type="scientific">Hymenobacter humi</name>
    <dbReference type="NCBI Taxonomy" id="1411620"/>
    <lineage>
        <taxon>Bacteria</taxon>
        <taxon>Pseudomonadati</taxon>
        <taxon>Bacteroidota</taxon>
        <taxon>Cytophagia</taxon>
        <taxon>Cytophagales</taxon>
        <taxon>Hymenobacteraceae</taxon>
        <taxon>Hymenobacter</taxon>
    </lineage>
</organism>
<protein>
    <submittedName>
        <fullName evidence="4">Uncharacterized protein</fullName>
    </submittedName>
</protein>
<evidence type="ECO:0000256" key="3">
    <source>
        <dbReference type="ARBA" id="ARBA00023237"/>
    </source>
</evidence>
<sequence length="103" mass="11464">MERGGSATQYFTLLSRPATFVVDYYHTEFDNQVVADMYSESRYVIIGNLAPGGRSFARSLQGELQVEPLKGLQVKGAYKYLDVRTTYEGSLLPKPSPPPTGRL</sequence>
<evidence type="ECO:0000313" key="4">
    <source>
        <dbReference type="EMBL" id="MFC7669237.1"/>
    </source>
</evidence>
<gene>
    <name evidence="4" type="ORF">ACFQT0_19175</name>
</gene>
<keyword evidence="5" id="KW-1185">Reference proteome</keyword>
<name>A0ABW2U8U8_9BACT</name>
<evidence type="ECO:0000313" key="5">
    <source>
        <dbReference type="Proteomes" id="UP001596513"/>
    </source>
</evidence>
<comment type="subcellular location">
    <subcellularLocation>
        <location evidence="1">Cell outer membrane</location>
    </subcellularLocation>
</comment>
<dbReference type="RefSeq" id="WP_380204749.1">
    <property type="nucleotide sequence ID" value="NZ_JBHTEK010000001.1"/>
</dbReference>
<evidence type="ECO:0000256" key="1">
    <source>
        <dbReference type="ARBA" id="ARBA00004442"/>
    </source>
</evidence>
<comment type="caution">
    <text evidence="4">The sequence shown here is derived from an EMBL/GenBank/DDBJ whole genome shotgun (WGS) entry which is preliminary data.</text>
</comment>
<proteinExistence type="predicted"/>
<dbReference type="InterPro" id="IPR036942">
    <property type="entry name" value="Beta-barrel_TonB_sf"/>
</dbReference>
<dbReference type="EMBL" id="JBHTEK010000001">
    <property type="protein sequence ID" value="MFC7669237.1"/>
    <property type="molecule type" value="Genomic_DNA"/>
</dbReference>
<accession>A0ABW2U8U8</accession>
<evidence type="ECO:0000256" key="2">
    <source>
        <dbReference type="ARBA" id="ARBA00023136"/>
    </source>
</evidence>
<keyword evidence="2" id="KW-0472">Membrane</keyword>
<dbReference type="Proteomes" id="UP001596513">
    <property type="component" value="Unassembled WGS sequence"/>
</dbReference>
<dbReference type="Gene3D" id="2.40.170.20">
    <property type="entry name" value="TonB-dependent receptor, beta-barrel domain"/>
    <property type="match status" value="1"/>
</dbReference>